<gene>
    <name evidence="3" type="ORF">PEDI_21200</name>
</gene>
<proteinExistence type="predicted"/>
<dbReference type="SMART" id="SM00698">
    <property type="entry name" value="MORN"/>
    <property type="match status" value="3"/>
</dbReference>
<keyword evidence="1" id="KW-0677">Repeat</keyword>
<reference evidence="3 4" key="1">
    <citation type="submission" date="2021-12" db="EMBL/GenBank/DDBJ databases">
        <title>Genome sequencing of bacteria with rrn-lacking chromosome and rrn-plasmid.</title>
        <authorList>
            <person name="Anda M."/>
            <person name="Iwasaki W."/>
        </authorList>
    </citation>
    <scope>NUCLEOTIDE SEQUENCE [LARGE SCALE GENOMIC DNA]</scope>
    <source>
        <strain evidence="3 4">NBRC 15940</strain>
    </source>
</reference>
<protein>
    <recommendedName>
        <fullName evidence="5">MORN repeat protein</fullName>
    </recommendedName>
</protein>
<dbReference type="Proteomes" id="UP001310022">
    <property type="component" value="Unassembled WGS sequence"/>
</dbReference>
<dbReference type="EMBL" id="BQKE01000001">
    <property type="protein sequence ID" value="GJM61568.1"/>
    <property type="molecule type" value="Genomic_DNA"/>
</dbReference>
<name>A0AAN4VXL1_9BACT</name>
<organism evidence="3 4">
    <name type="scientific">Persicobacter diffluens</name>
    <dbReference type="NCBI Taxonomy" id="981"/>
    <lineage>
        <taxon>Bacteria</taxon>
        <taxon>Pseudomonadati</taxon>
        <taxon>Bacteroidota</taxon>
        <taxon>Cytophagia</taxon>
        <taxon>Cytophagales</taxon>
        <taxon>Persicobacteraceae</taxon>
        <taxon>Persicobacter</taxon>
    </lineage>
</organism>
<keyword evidence="2" id="KW-0175">Coiled coil</keyword>
<sequence>MKKHLFTSTVLLLLVISASINFTIITMEKEEVIPQNPWKKENAYLKMVSKIDSLLLCHEIAEARQLLEQAEAIRPLDYPSALDVSWFSEELWKNEELEGLSKNNQALGGKINKLSREHLKEKQKANHLVQQLDSLQLQAIARHNVLEELEQENQQLKLKLKEAQTSQKMLTFQTDDGAEVKYIGHAVDHQAEGHGYAVFNKQGFYEGQWLNNLRNGEGEYYWINGDHYAGTYKNGKRNGQGTYHFKSGEQYIGEWKDDLRHGKGKLINAKGKILLEGDWEDDDFLQKITK</sequence>
<accession>A0AAN4VXL1</accession>
<dbReference type="SUPFAM" id="SSF82185">
    <property type="entry name" value="Histone H3 K4-specific methyltransferase SET7/9 N-terminal domain"/>
    <property type="match status" value="1"/>
</dbReference>
<evidence type="ECO:0000256" key="1">
    <source>
        <dbReference type="ARBA" id="ARBA00022737"/>
    </source>
</evidence>
<comment type="caution">
    <text evidence="3">The sequence shown here is derived from an EMBL/GenBank/DDBJ whole genome shotgun (WGS) entry which is preliminary data.</text>
</comment>
<dbReference type="InterPro" id="IPR003409">
    <property type="entry name" value="MORN"/>
</dbReference>
<evidence type="ECO:0000313" key="4">
    <source>
        <dbReference type="Proteomes" id="UP001310022"/>
    </source>
</evidence>
<dbReference type="Pfam" id="PF02493">
    <property type="entry name" value="MORN"/>
    <property type="match status" value="3"/>
</dbReference>
<dbReference type="PANTHER" id="PTHR43215">
    <property type="entry name" value="RADIAL SPOKE HEAD 1 HOMOLOG"/>
    <property type="match status" value="1"/>
</dbReference>
<feature type="coiled-coil region" evidence="2">
    <location>
        <begin position="97"/>
        <end position="166"/>
    </location>
</feature>
<evidence type="ECO:0000256" key="2">
    <source>
        <dbReference type="SAM" id="Coils"/>
    </source>
</evidence>
<dbReference type="PANTHER" id="PTHR43215:SF14">
    <property type="entry name" value="RADIAL SPOKE HEAD 1 HOMOLOG"/>
    <property type="match status" value="1"/>
</dbReference>
<dbReference type="RefSeq" id="WP_338237096.1">
    <property type="nucleotide sequence ID" value="NZ_BQKE01000001.1"/>
</dbReference>
<evidence type="ECO:0000313" key="3">
    <source>
        <dbReference type="EMBL" id="GJM61568.1"/>
    </source>
</evidence>
<evidence type="ECO:0008006" key="5">
    <source>
        <dbReference type="Google" id="ProtNLM"/>
    </source>
</evidence>
<dbReference type="AlphaFoldDB" id="A0AAN4VXL1"/>
<keyword evidence="4" id="KW-1185">Reference proteome</keyword>
<dbReference type="Gene3D" id="2.20.110.10">
    <property type="entry name" value="Histone H3 K4-specific methyltransferase SET7/9 N-terminal domain"/>
    <property type="match status" value="2"/>
</dbReference>